<evidence type="ECO:0000313" key="3">
    <source>
        <dbReference type="Proteomes" id="UP000522081"/>
    </source>
</evidence>
<feature type="transmembrane region" description="Helical" evidence="1">
    <location>
        <begin position="46"/>
        <end position="66"/>
    </location>
</feature>
<sequence>MNELPTGFVTAGIIAAVVAVIAWSADRRRTRRRNPDAVGFMPWTGIFMLALLIASVFLGLAARAWFAG</sequence>
<evidence type="ECO:0000256" key="1">
    <source>
        <dbReference type="SAM" id="Phobius"/>
    </source>
</evidence>
<keyword evidence="1" id="KW-1133">Transmembrane helix</keyword>
<evidence type="ECO:0000313" key="2">
    <source>
        <dbReference type="EMBL" id="NYH94386.1"/>
    </source>
</evidence>
<name>A0A7Z0BS06_9SPHN</name>
<keyword evidence="1" id="KW-0472">Membrane</keyword>
<dbReference type="AlphaFoldDB" id="A0A7Z0BS06"/>
<comment type="caution">
    <text evidence="2">The sequence shown here is derived from an EMBL/GenBank/DDBJ whole genome shotgun (WGS) entry which is preliminary data.</text>
</comment>
<protein>
    <submittedName>
        <fullName evidence="2">ABC-type transporter Mla subunit MlaD</fullName>
    </submittedName>
</protein>
<keyword evidence="1" id="KW-0812">Transmembrane</keyword>
<dbReference type="Proteomes" id="UP000522081">
    <property type="component" value="Unassembled WGS sequence"/>
</dbReference>
<proteinExistence type="predicted"/>
<dbReference type="RefSeq" id="WP_179406311.1">
    <property type="nucleotide sequence ID" value="NZ_BMGF01000001.1"/>
</dbReference>
<gene>
    <name evidence="2" type="ORF">FHS75_000691</name>
</gene>
<dbReference type="EMBL" id="JACBZF010000001">
    <property type="protein sequence ID" value="NYH94386.1"/>
    <property type="molecule type" value="Genomic_DNA"/>
</dbReference>
<keyword evidence="3" id="KW-1185">Reference proteome</keyword>
<feature type="transmembrane region" description="Helical" evidence="1">
    <location>
        <begin position="6"/>
        <end position="25"/>
    </location>
</feature>
<organism evidence="2 3">
    <name type="scientific">Novosphingobium marinum</name>
    <dbReference type="NCBI Taxonomy" id="1514948"/>
    <lineage>
        <taxon>Bacteria</taxon>
        <taxon>Pseudomonadati</taxon>
        <taxon>Pseudomonadota</taxon>
        <taxon>Alphaproteobacteria</taxon>
        <taxon>Sphingomonadales</taxon>
        <taxon>Sphingomonadaceae</taxon>
        <taxon>Novosphingobium</taxon>
    </lineage>
</organism>
<accession>A0A7Z0BS06</accession>
<reference evidence="2 3" key="1">
    <citation type="submission" date="2020-07" db="EMBL/GenBank/DDBJ databases">
        <title>Genomic Encyclopedia of Type Strains, Phase IV (KMG-IV): sequencing the most valuable type-strain genomes for metagenomic binning, comparative biology and taxonomic classification.</title>
        <authorList>
            <person name="Goeker M."/>
        </authorList>
    </citation>
    <scope>NUCLEOTIDE SEQUENCE [LARGE SCALE GENOMIC DNA]</scope>
    <source>
        <strain evidence="2 3">DSM 29043</strain>
    </source>
</reference>